<proteinExistence type="predicted"/>
<dbReference type="PANTHER" id="PTHR32432">
    <property type="entry name" value="CELL DIVISION PROTEIN FTSA-RELATED"/>
    <property type="match status" value="1"/>
</dbReference>
<dbReference type="NCBIfam" id="TIGR01175">
    <property type="entry name" value="pilM"/>
    <property type="match status" value="1"/>
</dbReference>
<name>W6M3B3_9GAMM</name>
<organism evidence="1 2">
    <name type="scientific">Candidatus Competibacter denitrificans Run_A_D11</name>
    <dbReference type="NCBI Taxonomy" id="1400863"/>
    <lineage>
        <taxon>Bacteria</taxon>
        <taxon>Pseudomonadati</taxon>
        <taxon>Pseudomonadota</taxon>
        <taxon>Gammaproteobacteria</taxon>
        <taxon>Candidatus Competibacteraceae</taxon>
        <taxon>Candidatus Competibacter</taxon>
    </lineage>
</organism>
<dbReference type="PANTHER" id="PTHR32432:SF3">
    <property type="entry name" value="ETHANOLAMINE UTILIZATION PROTEIN EUTJ"/>
    <property type="match status" value="1"/>
</dbReference>
<comment type="caution">
    <text evidence="1">The sequence shown here is derived from an EMBL/GenBank/DDBJ whole genome shotgun (WGS) entry which is preliminary data.</text>
</comment>
<evidence type="ECO:0000313" key="2">
    <source>
        <dbReference type="Proteomes" id="UP000035760"/>
    </source>
</evidence>
<dbReference type="InterPro" id="IPR005883">
    <property type="entry name" value="PilM"/>
</dbReference>
<protein>
    <submittedName>
        <fullName evidence="1">Type iv pilus assembly protein pilm</fullName>
    </submittedName>
</protein>
<dbReference type="InterPro" id="IPR043129">
    <property type="entry name" value="ATPase_NBD"/>
</dbReference>
<dbReference type="STRING" id="1400863.BN873_240015"/>
<reference evidence="1" key="1">
    <citation type="submission" date="2013-07" db="EMBL/GenBank/DDBJ databases">
        <authorList>
            <person name="McIlroy S."/>
        </authorList>
    </citation>
    <scope>NUCLEOTIDE SEQUENCE [LARGE SCALE GENOMIC DNA]</scope>
    <source>
        <strain evidence="1">Run_A_D11</strain>
    </source>
</reference>
<dbReference type="Proteomes" id="UP000035760">
    <property type="component" value="Unassembled WGS sequence"/>
</dbReference>
<gene>
    <name evidence="1" type="ORF">BN873_240015</name>
</gene>
<dbReference type="InterPro" id="IPR050696">
    <property type="entry name" value="FtsA/MreB"/>
</dbReference>
<dbReference type="Gene3D" id="3.30.420.40">
    <property type="match status" value="2"/>
</dbReference>
<sequence length="430" mass="47021">MKGTATIPHRCAWQKGAAIPEWYAVVAHYHQNGVKLPDVCGSLFAIFIRYLWFVQSELVEDAKLALFKRKEPVLGIDISPSAVKLIELSRSGPRFRVEAFAIEPLGEGMMEDRNIADPGEMAEVIKKAWRRSGTRLRRAAVAVPTSSVITRAVPMPLEFKESDIEVNMPIEASQYIPYPIEEVYLDFDVKGPSQSNRDMQDVMLVASRKENVDTREAALKEAGLIPVIVDVEVYALENLFRLIADSLPKSGGEGGQISLTKAREGLTALVDIGTNITNLYVLQGGRVIFAREQNFGSDQLTLRIAESYGLPRDQAEQMKRTGQTDDEFAATILEPFKQMLAEQIGHGLQFFFSSDQFVSGHYNVDTIVLVGGGAMIVGLDRVVGDVLGIATVVASPFKSMGSAAKVNSSALLRDAPMLAVAGGLALRSFD</sequence>
<dbReference type="AlphaFoldDB" id="W6M3B3"/>
<evidence type="ECO:0000313" key="1">
    <source>
        <dbReference type="EMBL" id="CDI02067.1"/>
    </source>
</evidence>
<dbReference type="EMBL" id="CBTJ020000030">
    <property type="protein sequence ID" value="CDI02067.1"/>
    <property type="molecule type" value="Genomic_DNA"/>
</dbReference>
<dbReference type="SUPFAM" id="SSF53067">
    <property type="entry name" value="Actin-like ATPase domain"/>
    <property type="match status" value="2"/>
</dbReference>
<dbReference type="Gene3D" id="3.30.1490.300">
    <property type="match status" value="1"/>
</dbReference>
<accession>W6M3B3</accession>
<dbReference type="Pfam" id="PF11104">
    <property type="entry name" value="PilM_2"/>
    <property type="match status" value="1"/>
</dbReference>
<dbReference type="CDD" id="cd24049">
    <property type="entry name" value="ASKHA_NBD_PilM"/>
    <property type="match status" value="1"/>
</dbReference>
<reference evidence="1" key="2">
    <citation type="submission" date="2014-03" db="EMBL/GenBank/DDBJ databases">
        <title>Candidatus Competibacter-lineage genomes retrieved from metagenomes reveal functional metabolic diversity.</title>
        <authorList>
            <person name="McIlroy S.J."/>
            <person name="Albertsen M."/>
            <person name="Andresen E.K."/>
            <person name="Saunders A.M."/>
            <person name="Kristiansen R."/>
            <person name="Stokholm-Bjerregaard M."/>
            <person name="Nielsen K.L."/>
            <person name="Nielsen P.H."/>
        </authorList>
    </citation>
    <scope>NUCLEOTIDE SEQUENCE</scope>
    <source>
        <strain evidence="1">Run_A_D11</strain>
    </source>
</reference>
<keyword evidence="2" id="KW-1185">Reference proteome</keyword>